<evidence type="ECO:0000259" key="8">
    <source>
        <dbReference type="PROSITE" id="PS00623"/>
    </source>
</evidence>
<keyword evidence="4 6" id="KW-0274">FAD</keyword>
<evidence type="ECO:0000256" key="1">
    <source>
        <dbReference type="ARBA" id="ARBA00001974"/>
    </source>
</evidence>
<reference evidence="9" key="1">
    <citation type="submission" date="2019-04" db="EMBL/GenBank/DDBJ databases">
        <title>Friends and foes A comparative genomics studyof 23 Aspergillus species from section Flavi.</title>
        <authorList>
            <consortium name="DOE Joint Genome Institute"/>
            <person name="Kjaerbolling I."/>
            <person name="Vesth T."/>
            <person name="Frisvad J.C."/>
            <person name="Nybo J.L."/>
            <person name="Theobald S."/>
            <person name="Kildgaard S."/>
            <person name="Isbrandt T."/>
            <person name="Kuo A."/>
            <person name="Sato A."/>
            <person name="Lyhne E.K."/>
            <person name="Kogle M.E."/>
            <person name="Wiebenga A."/>
            <person name="Kun R.S."/>
            <person name="Lubbers R.J."/>
            <person name="Makela M.R."/>
            <person name="Barry K."/>
            <person name="Chovatia M."/>
            <person name="Clum A."/>
            <person name="Daum C."/>
            <person name="Haridas S."/>
            <person name="He G."/>
            <person name="LaButti K."/>
            <person name="Lipzen A."/>
            <person name="Mondo S."/>
            <person name="Riley R."/>
            <person name="Salamov A."/>
            <person name="Simmons B.A."/>
            <person name="Magnuson J.K."/>
            <person name="Henrissat B."/>
            <person name="Mortensen U.H."/>
            <person name="Larsen T.O."/>
            <person name="Devries R.P."/>
            <person name="Grigoriev I.V."/>
            <person name="Machida M."/>
            <person name="Baker S.E."/>
            <person name="Andersen M.R."/>
        </authorList>
    </citation>
    <scope>NUCLEOTIDE SEQUENCE [LARGE SCALE GENOMIC DNA]</scope>
    <source>
        <strain evidence="9">IBT 14317</strain>
    </source>
</reference>
<evidence type="ECO:0000256" key="7">
    <source>
        <dbReference type="RuleBase" id="RU003968"/>
    </source>
</evidence>
<organism evidence="9">
    <name type="scientific">Petromyces alliaceus</name>
    <name type="common">Aspergillus alliaceus</name>
    <dbReference type="NCBI Taxonomy" id="209559"/>
    <lineage>
        <taxon>Eukaryota</taxon>
        <taxon>Fungi</taxon>
        <taxon>Dikarya</taxon>
        <taxon>Ascomycota</taxon>
        <taxon>Pezizomycotina</taxon>
        <taxon>Eurotiomycetes</taxon>
        <taxon>Eurotiomycetidae</taxon>
        <taxon>Eurotiales</taxon>
        <taxon>Aspergillaceae</taxon>
        <taxon>Aspergillus</taxon>
        <taxon>Aspergillus subgen. Circumdati</taxon>
    </lineage>
</organism>
<dbReference type="Proteomes" id="UP000326877">
    <property type="component" value="Unassembled WGS sequence"/>
</dbReference>
<dbReference type="GO" id="GO:0016614">
    <property type="term" value="F:oxidoreductase activity, acting on CH-OH group of donors"/>
    <property type="evidence" value="ECO:0007669"/>
    <property type="project" value="InterPro"/>
</dbReference>
<dbReference type="AlphaFoldDB" id="A0A5N7CMQ0"/>
<feature type="domain" description="Glucose-methanol-choline oxidoreductase N-terminal" evidence="8">
    <location>
        <begin position="88"/>
        <end position="111"/>
    </location>
</feature>
<dbReference type="PROSITE" id="PS00623">
    <property type="entry name" value="GMC_OXRED_1"/>
    <property type="match status" value="1"/>
</dbReference>
<dbReference type="Pfam" id="PF00732">
    <property type="entry name" value="GMC_oxred_N"/>
    <property type="match status" value="1"/>
</dbReference>
<name>A0A5N7CMQ0_PETAA</name>
<dbReference type="Pfam" id="PF05199">
    <property type="entry name" value="GMC_oxred_C"/>
    <property type="match status" value="1"/>
</dbReference>
<dbReference type="PANTHER" id="PTHR11552:SF201">
    <property type="entry name" value="GLUCOSE-METHANOL-CHOLINE OXIDOREDUCTASE N-TERMINAL DOMAIN-CONTAINING PROTEIN"/>
    <property type="match status" value="1"/>
</dbReference>
<dbReference type="OrthoDB" id="269227at2759"/>
<keyword evidence="3 7" id="KW-0285">Flavoprotein</keyword>
<feature type="binding site" evidence="6">
    <location>
        <position position="239"/>
    </location>
    <ligand>
        <name>FAD</name>
        <dbReference type="ChEBI" id="CHEBI:57692"/>
    </ligand>
</feature>
<dbReference type="GO" id="GO:0050660">
    <property type="term" value="F:flavin adenine dinucleotide binding"/>
    <property type="evidence" value="ECO:0007669"/>
    <property type="project" value="InterPro"/>
</dbReference>
<evidence type="ECO:0000256" key="6">
    <source>
        <dbReference type="PIRSR" id="PIRSR000137-2"/>
    </source>
</evidence>
<keyword evidence="5" id="KW-0560">Oxidoreductase</keyword>
<dbReference type="EMBL" id="ML735218">
    <property type="protein sequence ID" value="KAE8395530.1"/>
    <property type="molecule type" value="Genomic_DNA"/>
</dbReference>
<dbReference type="InterPro" id="IPR036188">
    <property type="entry name" value="FAD/NAD-bd_sf"/>
</dbReference>
<proteinExistence type="inferred from homology"/>
<evidence type="ECO:0000313" key="9">
    <source>
        <dbReference type="EMBL" id="KAE8395530.1"/>
    </source>
</evidence>
<protein>
    <submittedName>
        <fullName evidence="9">Choline dehydrogenase</fullName>
    </submittedName>
</protein>
<evidence type="ECO:0000256" key="5">
    <source>
        <dbReference type="ARBA" id="ARBA00023002"/>
    </source>
</evidence>
<evidence type="ECO:0000256" key="4">
    <source>
        <dbReference type="ARBA" id="ARBA00022827"/>
    </source>
</evidence>
<evidence type="ECO:0000256" key="2">
    <source>
        <dbReference type="ARBA" id="ARBA00010790"/>
    </source>
</evidence>
<comment type="similarity">
    <text evidence="2 7">Belongs to the GMC oxidoreductase family.</text>
</comment>
<dbReference type="PIRSF" id="PIRSF000137">
    <property type="entry name" value="Alcohol_oxidase"/>
    <property type="match status" value="1"/>
</dbReference>
<dbReference type="InterPro" id="IPR012132">
    <property type="entry name" value="GMC_OxRdtase"/>
</dbReference>
<dbReference type="InterPro" id="IPR000172">
    <property type="entry name" value="GMC_OxRdtase_N"/>
</dbReference>
<dbReference type="Gene3D" id="3.50.50.60">
    <property type="entry name" value="FAD/NAD(P)-binding domain"/>
    <property type="match status" value="1"/>
</dbReference>
<dbReference type="Gene3D" id="3.30.560.10">
    <property type="entry name" value="Glucose Oxidase, domain 3"/>
    <property type="match status" value="1"/>
</dbReference>
<evidence type="ECO:0000256" key="3">
    <source>
        <dbReference type="ARBA" id="ARBA00022630"/>
    </source>
</evidence>
<dbReference type="PANTHER" id="PTHR11552">
    <property type="entry name" value="GLUCOSE-METHANOL-CHOLINE GMC OXIDOREDUCTASE"/>
    <property type="match status" value="1"/>
</dbReference>
<accession>A0A5N7CMQ0</accession>
<sequence length="544" mass="58655">MMIAGDLPRNADYLIVGGGTAGLVVGCRLSEDPTIRVLILESGPDRTEDPRVKDHAAWTTLTGSELDWQFKTCPQAGFNNRAVDHPAGKALGGSSAINGSAFLPPSPAGINAWAKLGNPDWNWESLVPYLQKSYTLHPPKLETQPHRSVRPPTDGPVQVIYPALVDKADTVLIEAWNDAFRDSGYEYVSDWLAEQKTVGTRAYTAAIDPESGLRSSADTQYGSILRSRSNVTIAPGATVHRLLFDSETVTQKAVSIGVQARWHDQVITITATKEVILAAGVFQTPKILELSGVGDESRLRDLGVPLIINQPGVGENLQNHVMSVLPVPLNAHPEIEGISPGIKALAFVRLGTEMMELLDSSGSSDSSQRVIQSILQDPNEAFACLFVSILPGNMALLGIIPGFPLSRGSTHIQSADPDAMPRIDPRFLANPLDMEMLVRHVQHLQNIPSSAALRPFLQGSRPTDITTLRSLLRESMALPTYHSCGTAAMLPREDGGVVGQDLKVYGTENVRVVDASIFPLISHANPMATVYAVAERAADLIRSS</sequence>
<dbReference type="SUPFAM" id="SSF51905">
    <property type="entry name" value="FAD/NAD(P)-binding domain"/>
    <property type="match status" value="1"/>
</dbReference>
<dbReference type="SUPFAM" id="SSF54373">
    <property type="entry name" value="FAD-linked reductases, C-terminal domain"/>
    <property type="match status" value="1"/>
</dbReference>
<comment type="cofactor">
    <cofactor evidence="1 6">
        <name>FAD</name>
        <dbReference type="ChEBI" id="CHEBI:57692"/>
    </cofactor>
</comment>
<dbReference type="InterPro" id="IPR007867">
    <property type="entry name" value="GMC_OxRtase_C"/>
</dbReference>
<gene>
    <name evidence="9" type="ORF">BDV23DRAFT_178582</name>
</gene>